<accession>A0ACC0HPU9</accession>
<reference evidence="1 2" key="1">
    <citation type="journal article" date="2022" name="Plant J.">
        <title>Chromosome-level genome of Camellia lanceoleosa provides a valuable resource for understanding genome evolution and self-incompatibility.</title>
        <authorList>
            <person name="Gong W."/>
            <person name="Xiao S."/>
            <person name="Wang L."/>
            <person name="Liao Z."/>
            <person name="Chang Y."/>
            <person name="Mo W."/>
            <person name="Hu G."/>
            <person name="Li W."/>
            <person name="Zhao G."/>
            <person name="Zhu H."/>
            <person name="Hu X."/>
            <person name="Ji K."/>
            <person name="Xiang X."/>
            <person name="Song Q."/>
            <person name="Yuan D."/>
            <person name="Jin S."/>
            <person name="Zhang L."/>
        </authorList>
    </citation>
    <scope>NUCLEOTIDE SEQUENCE [LARGE SCALE GENOMIC DNA]</scope>
    <source>
        <strain evidence="1">SQ_2022a</strain>
    </source>
</reference>
<comment type="caution">
    <text evidence="1">The sequence shown here is derived from an EMBL/GenBank/DDBJ whole genome shotgun (WGS) entry which is preliminary data.</text>
</comment>
<protein>
    <submittedName>
        <fullName evidence="1">Peroxidase 10</fullName>
    </submittedName>
</protein>
<organism evidence="1 2">
    <name type="scientific">Camellia lanceoleosa</name>
    <dbReference type="NCBI Taxonomy" id="1840588"/>
    <lineage>
        <taxon>Eukaryota</taxon>
        <taxon>Viridiplantae</taxon>
        <taxon>Streptophyta</taxon>
        <taxon>Embryophyta</taxon>
        <taxon>Tracheophyta</taxon>
        <taxon>Spermatophyta</taxon>
        <taxon>Magnoliopsida</taxon>
        <taxon>eudicotyledons</taxon>
        <taxon>Gunneridae</taxon>
        <taxon>Pentapetalae</taxon>
        <taxon>asterids</taxon>
        <taxon>Ericales</taxon>
        <taxon>Theaceae</taxon>
        <taxon>Camellia</taxon>
    </lineage>
</organism>
<dbReference type="Proteomes" id="UP001060215">
    <property type="component" value="Chromosome 4"/>
</dbReference>
<name>A0ACC0HPU9_9ERIC</name>
<gene>
    <name evidence="1" type="ORF">LOK49_LG05G01857</name>
</gene>
<keyword evidence="2" id="KW-1185">Reference proteome</keyword>
<evidence type="ECO:0000313" key="2">
    <source>
        <dbReference type="Proteomes" id="UP001060215"/>
    </source>
</evidence>
<dbReference type="EMBL" id="CM045761">
    <property type="protein sequence ID" value="KAI8014490.1"/>
    <property type="molecule type" value="Genomic_DNA"/>
</dbReference>
<keyword evidence="1" id="KW-0560">Oxidoreductase</keyword>
<proteinExistence type="predicted"/>
<evidence type="ECO:0000313" key="1">
    <source>
        <dbReference type="EMBL" id="KAI8014490.1"/>
    </source>
</evidence>
<keyword evidence="1" id="KW-0575">Peroxidase</keyword>
<sequence>MFLSPFANGQLYYNFYDRSCPKLPMIVKFGVWEAVENDTRMAALHFHDCFVNKNALSNHNSARGFEVIDKIKADVERACPSTVSCVDILTLVAREAVVQAGGFPWQVPLGRRDGLTASEKAANEQLPSPFEPLLEKHHWEVCIKGS</sequence>